<protein>
    <submittedName>
        <fullName evidence="1">Uncharacterized protein</fullName>
    </submittedName>
</protein>
<dbReference type="AlphaFoldDB" id="A0AA86WN09"/>
<organism evidence="1 2">
    <name type="scientific">Vibrio coralliirubri</name>
    <dbReference type="NCBI Taxonomy" id="1516159"/>
    <lineage>
        <taxon>Bacteria</taxon>
        <taxon>Pseudomonadati</taxon>
        <taxon>Pseudomonadota</taxon>
        <taxon>Gammaproteobacteria</taxon>
        <taxon>Vibrionales</taxon>
        <taxon>Vibrionaceae</taxon>
        <taxon>Vibrio</taxon>
    </lineage>
</organism>
<gene>
    <name evidence="1" type="ORF">VCR31J2_1290195</name>
</gene>
<proteinExistence type="predicted"/>
<name>A0AA86WN09_9VIBR</name>
<evidence type="ECO:0000313" key="1">
    <source>
        <dbReference type="EMBL" id="CDT72549.1"/>
    </source>
</evidence>
<evidence type="ECO:0000313" key="2">
    <source>
        <dbReference type="Proteomes" id="UP000041625"/>
    </source>
</evidence>
<dbReference type="Proteomes" id="UP000041625">
    <property type="component" value="Unassembled WGS sequence"/>
</dbReference>
<dbReference type="EMBL" id="CCKJ01000034">
    <property type="protein sequence ID" value="CDT72549.1"/>
    <property type="molecule type" value="Genomic_DNA"/>
</dbReference>
<comment type="caution">
    <text evidence="1">The sequence shown here is derived from an EMBL/GenBank/DDBJ whole genome shotgun (WGS) entry which is preliminary data.</text>
</comment>
<sequence>MNSNTFFRSPREWVLLVVNHLEQRLTLKVDTVYRRQAVELAHTTISYHIGEAEPVNEYANDGRHLHDIELRFLVEVPISMDGFDLEALDASTRVERELLNQQFGASSDLDGAVVVSNLPSKFDPKNGVFARTVTMKQRIRLGPVEESWHYIDGGSHHANQADETCERIREEGS</sequence>
<reference evidence="1 2" key="1">
    <citation type="submission" date="2014-06" db="EMBL/GenBank/DDBJ databases">
        <authorList>
            <person name="Le Roux F."/>
        </authorList>
    </citation>
    <scope>NUCLEOTIDE SEQUENCE [LARGE SCALE GENOMIC DNA]</scope>
    <source>
        <strain evidence="1 2">J2-31</strain>
    </source>
</reference>
<accession>A0AA86WN09</accession>
<keyword evidence="2" id="KW-1185">Reference proteome</keyword>